<feature type="region of interest" description="Disordered" evidence="8">
    <location>
        <begin position="85"/>
        <end position="106"/>
    </location>
</feature>
<evidence type="ECO:0000256" key="2">
    <source>
        <dbReference type="ARBA" id="ARBA00008914"/>
    </source>
</evidence>
<evidence type="ECO:0000256" key="1">
    <source>
        <dbReference type="ARBA" id="ARBA00004162"/>
    </source>
</evidence>
<organism evidence="11 12">
    <name type="scientific">Methylobacter tundripaludum</name>
    <dbReference type="NCBI Taxonomy" id="173365"/>
    <lineage>
        <taxon>Bacteria</taxon>
        <taxon>Pseudomonadati</taxon>
        <taxon>Pseudomonadota</taxon>
        <taxon>Gammaproteobacteria</taxon>
        <taxon>Methylococcales</taxon>
        <taxon>Methylococcaceae</taxon>
        <taxon>Methylobacter</taxon>
    </lineage>
</organism>
<evidence type="ECO:0000256" key="6">
    <source>
        <dbReference type="ARBA" id="ARBA00023136"/>
    </source>
</evidence>
<keyword evidence="3" id="KW-1003">Cell membrane</keyword>
<gene>
    <name evidence="11" type="ORF">B0F88_102148</name>
</gene>
<comment type="similarity">
    <text evidence="2">Belongs to the MotB family.</text>
</comment>
<protein>
    <submittedName>
        <fullName evidence="11">Chemotaxis protein MotB</fullName>
    </submittedName>
</protein>
<keyword evidence="12" id="KW-1185">Reference proteome</keyword>
<dbReference type="SUPFAM" id="SSF103088">
    <property type="entry name" value="OmpA-like"/>
    <property type="match status" value="1"/>
</dbReference>
<proteinExistence type="inferred from homology"/>
<feature type="compositionally biased region" description="Polar residues" evidence="8">
    <location>
        <begin position="292"/>
        <end position="319"/>
    </location>
</feature>
<dbReference type="Proteomes" id="UP000238071">
    <property type="component" value="Unassembled WGS sequence"/>
</dbReference>
<evidence type="ECO:0000256" key="4">
    <source>
        <dbReference type="ARBA" id="ARBA00022692"/>
    </source>
</evidence>
<dbReference type="InterPro" id="IPR025713">
    <property type="entry name" value="MotB-like_N_dom"/>
</dbReference>
<feature type="region of interest" description="Disordered" evidence="8">
    <location>
        <begin position="282"/>
        <end position="319"/>
    </location>
</feature>
<keyword evidence="5 9" id="KW-1133">Transmembrane helix</keyword>
<reference evidence="11 12" key="1">
    <citation type="submission" date="2018-02" db="EMBL/GenBank/DDBJ databases">
        <title>Subsurface microbial communities from deep shales in Ohio and West Virginia, USA.</title>
        <authorList>
            <person name="Wrighton K."/>
        </authorList>
    </citation>
    <scope>NUCLEOTIDE SEQUENCE [LARGE SCALE GENOMIC DNA]</scope>
    <source>
        <strain evidence="11 12">OWC-G53F</strain>
    </source>
</reference>
<accession>A0A2S6H6Q2</accession>
<evidence type="ECO:0000313" key="12">
    <source>
        <dbReference type="Proteomes" id="UP000238071"/>
    </source>
</evidence>
<evidence type="ECO:0000313" key="11">
    <source>
        <dbReference type="EMBL" id="PPK73169.1"/>
    </source>
</evidence>
<evidence type="ECO:0000256" key="3">
    <source>
        <dbReference type="ARBA" id="ARBA00022475"/>
    </source>
</evidence>
<dbReference type="Pfam" id="PF13677">
    <property type="entry name" value="MotB_plug"/>
    <property type="match status" value="1"/>
</dbReference>
<dbReference type="RefSeq" id="WP_104422434.1">
    <property type="nucleotide sequence ID" value="NZ_PTIY01000002.1"/>
</dbReference>
<feature type="transmembrane region" description="Helical" evidence="9">
    <location>
        <begin position="26"/>
        <end position="45"/>
    </location>
</feature>
<sequence>MADQQPIIIKKIKKGGHESHGGVWKLAYADFVTAMMAFFLLMWLLGTTTEPERRGIAEYFQDPFKASAEEKGADIGDRTSIIQAGGADLTSQDQGQVDKGLTPEEKEMTAEEIEQKAEEIEREKLENLKEKIQNKIDTTPELTEFKDQIKLEITSEGLRVLIVDAQNRPMYKLASAEPEPQIKLLLRALAPAINELPNKVSVNGHTDARPFPPNQKKYTNWELSSDRANAARYELNQGGLAEEKVLRVIGLSSSVHYSATTEPLDPINRRISIIVMNKKTEQEILQTEGGDPNTQGTPPEAESTSPSTETAPPQQTEPK</sequence>
<evidence type="ECO:0000259" key="10">
    <source>
        <dbReference type="PROSITE" id="PS51123"/>
    </source>
</evidence>
<dbReference type="InterPro" id="IPR036737">
    <property type="entry name" value="OmpA-like_sf"/>
</dbReference>
<comment type="caution">
    <text evidence="11">The sequence shown here is derived from an EMBL/GenBank/DDBJ whole genome shotgun (WGS) entry which is preliminary data.</text>
</comment>
<dbReference type="OrthoDB" id="9809186at2"/>
<keyword evidence="4 9" id="KW-0812">Transmembrane</keyword>
<evidence type="ECO:0000256" key="7">
    <source>
        <dbReference type="PROSITE-ProRule" id="PRU00473"/>
    </source>
</evidence>
<evidence type="ECO:0000256" key="8">
    <source>
        <dbReference type="SAM" id="MobiDB-lite"/>
    </source>
</evidence>
<dbReference type="InterPro" id="IPR006665">
    <property type="entry name" value="OmpA-like"/>
</dbReference>
<keyword evidence="6 7" id="KW-0472">Membrane</keyword>
<dbReference type="Gene3D" id="3.30.1330.60">
    <property type="entry name" value="OmpA-like domain"/>
    <property type="match status" value="1"/>
</dbReference>
<evidence type="ECO:0000256" key="9">
    <source>
        <dbReference type="SAM" id="Phobius"/>
    </source>
</evidence>
<feature type="domain" description="OmpA-like" evidence="10">
    <location>
        <begin position="158"/>
        <end position="279"/>
    </location>
</feature>
<dbReference type="GO" id="GO:0005886">
    <property type="term" value="C:plasma membrane"/>
    <property type="evidence" value="ECO:0007669"/>
    <property type="project" value="UniProtKB-SubCell"/>
</dbReference>
<dbReference type="PANTHER" id="PTHR30329:SF21">
    <property type="entry name" value="LIPOPROTEIN YIAD-RELATED"/>
    <property type="match status" value="1"/>
</dbReference>
<dbReference type="NCBIfam" id="NF006548">
    <property type="entry name" value="PRK09041.1"/>
    <property type="match status" value="1"/>
</dbReference>
<dbReference type="InterPro" id="IPR050330">
    <property type="entry name" value="Bact_OuterMem_StrucFunc"/>
</dbReference>
<comment type="subcellular location">
    <subcellularLocation>
        <location evidence="1">Cell membrane</location>
        <topology evidence="1">Single-pass membrane protein</topology>
    </subcellularLocation>
</comment>
<dbReference type="PANTHER" id="PTHR30329">
    <property type="entry name" value="STATOR ELEMENT OF FLAGELLAR MOTOR COMPLEX"/>
    <property type="match status" value="1"/>
</dbReference>
<dbReference type="AlphaFoldDB" id="A0A2S6H6Q2"/>
<name>A0A2S6H6Q2_9GAMM</name>
<dbReference type="CDD" id="cd07185">
    <property type="entry name" value="OmpA_C-like"/>
    <property type="match status" value="1"/>
</dbReference>
<dbReference type="Pfam" id="PF00691">
    <property type="entry name" value="OmpA"/>
    <property type="match status" value="1"/>
</dbReference>
<evidence type="ECO:0000256" key="5">
    <source>
        <dbReference type="ARBA" id="ARBA00022989"/>
    </source>
</evidence>
<dbReference type="PROSITE" id="PS51123">
    <property type="entry name" value="OMPA_2"/>
    <property type="match status" value="1"/>
</dbReference>
<dbReference type="EMBL" id="PTIY01000002">
    <property type="protein sequence ID" value="PPK73169.1"/>
    <property type="molecule type" value="Genomic_DNA"/>
</dbReference>